<feature type="domain" description="Large ribosomal subunit protein eL19" evidence="6">
    <location>
        <begin position="3"/>
        <end position="149"/>
    </location>
</feature>
<dbReference type="EMBL" id="DSFH01000054">
    <property type="protein sequence ID" value="HEW64169.1"/>
    <property type="molecule type" value="Genomic_DNA"/>
</dbReference>
<dbReference type="InterPro" id="IPR057260">
    <property type="entry name" value="Ribosomal_L19e_C"/>
</dbReference>
<dbReference type="GO" id="GO:0006412">
    <property type="term" value="P:translation"/>
    <property type="evidence" value="ECO:0007669"/>
    <property type="project" value="UniProtKB-UniRule"/>
</dbReference>
<dbReference type="Gene3D" id="1.10.1200.60">
    <property type="match status" value="1"/>
</dbReference>
<evidence type="ECO:0000256" key="1">
    <source>
        <dbReference type="ARBA" id="ARBA00011082"/>
    </source>
</evidence>
<evidence type="ECO:0000313" key="9">
    <source>
        <dbReference type="EMBL" id="PMB75717.1"/>
    </source>
</evidence>
<keyword evidence="3 4" id="KW-0687">Ribonucleoprotein</keyword>
<reference evidence="9 10" key="1">
    <citation type="submission" date="2018-01" db="EMBL/GenBank/DDBJ databases">
        <title>Metagenomic assembled genomes from two thermal pools in the Uzon Caldera, Kamchatka, Russia.</title>
        <authorList>
            <person name="Wilkins L."/>
            <person name="Ettinger C."/>
        </authorList>
    </citation>
    <scope>NUCLEOTIDE SEQUENCE [LARGE SCALE GENOMIC DNA]</scope>
    <source>
        <strain evidence="9">ZAV-06</strain>
    </source>
</reference>
<dbReference type="RefSeq" id="WP_014557641.1">
    <property type="nucleotide sequence ID" value="NZ_DSFH01000054.1"/>
</dbReference>
<dbReference type="GO" id="GO:0022625">
    <property type="term" value="C:cytosolic large ribosomal subunit"/>
    <property type="evidence" value="ECO:0007669"/>
    <property type="project" value="InterPro"/>
</dbReference>
<comment type="caution">
    <text evidence="9">The sequence shown here is derived from an EMBL/GenBank/DDBJ whole genome shotgun (WGS) entry which is preliminary data.</text>
</comment>
<dbReference type="Proteomes" id="UP000652307">
    <property type="component" value="Unassembled WGS sequence"/>
</dbReference>
<feature type="compositionally biased region" description="Basic residues" evidence="5">
    <location>
        <begin position="72"/>
        <end position="86"/>
    </location>
</feature>
<dbReference type="InterPro" id="IPR015974">
    <property type="entry name" value="Ribosomal_eL19_dom3"/>
</dbReference>
<organism evidence="9 10">
    <name type="scientific">Fervidicoccus fontis</name>
    <dbReference type="NCBI Taxonomy" id="683846"/>
    <lineage>
        <taxon>Archaea</taxon>
        <taxon>Thermoproteota</taxon>
        <taxon>Thermoprotei</taxon>
        <taxon>Fervidicoccales</taxon>
        <taxon>Fervidicoccaceae</taxon>
        <taxon>Fervidicoccus</taxon>
    </lineage>
</organism>
<dbReference type="EMBL" id="PNIM01000007">
    <property type="protein sequence ID" value="PMB75717.1"/>
    <property type="molecule type" value="Genomic_DNA"/>
</dbReference>
<dbReference type="Proteomes" id="UP000886076">
    <property type="component" value="Unassembled WGS sequence"/>
</dbReference>
<proteinExistence type="inferred from homology"/>
<dbReference type="Pfam" id="PF25476">
    <property type="entry name" value="Ribosomal_L19e_C"/>
    <property type="match status" value="1"/>
</dbReference>
<gene>
    <name evidence="4" type="primary">rpl19e</name>
    <name evidence="9" type="ORF">C0188_01865</name>
    <name evidence="7" type="ORF">ENO39_03835</name>
    <name evidence="8" type="ORF">IOK49_03305</name>
</gene>
<dbReference type="SMART" id="SM01416">
    <property type="entry name" value="Ribosomal_L19e"/>
    <property type="match status" value="1"/>
</dbReference>
<dbReference type="HAMAP" id="MF_01475">
    <property type="entry name" value="Ribosomal_eL19"/>
    <property type="match status" value="1"/>
</dbReference>
<dbReference type="InterPro" id="IPR039547">
    <property type="entry name" value="Ribosomal_eL19"/>
</dbReference>
<feature type="region of interest" description="Disordered" evidence="5">
    <location>
        <begin position="54"/>
        <end position="91"/>
    </location>
</feature>
<comment type="function">
    <text evidence="4">Binds to the 23S rRNA.</text>
</comment>
<dbReference type="GeneID" id="12449576"/>
<dbReference type="SUPFAM" id="SSF48140">
    <property type="entry name" value="Ribosomal protein L19 (L19e)"/>
    <property type="match status" value="1"/>
</dbReference>
<dbReference type="InterPro" id="IPR057259">
    <property type="entry name" value="Ribosomal_L19e"/>
</dbReference>
<sequence length="153" mass="18097">MSDYTLQKRLASKILGIGESRVRIYIKSDDDREDLENAITAEDIKKLIKRGVITEEPEKSNSRGRWRELKEKRSKGQRRGPGKRKGVASARIDPKRRWISSIRKMRRYLKYLRDKKIITTQQYRRYYKLAKGGAFSSLSVLRMHIEKEIGQKR</sequence>
<dbReference type="GO" id="GO:0003735">
    <property type="term" value="F:structural constituent of ribosome"/>
    <property type="evidence" value="ECO:0007669"/>
    <property type="project" value="InterPro"/>
</dbReference>
<evidence type="ECO:0000313" key="7">
    <source>
        <dbReference type="EMBL" id="HEW64169.1"/>
    </source>
</evidence>
<evidence type="ECO:0000313" key="8">
    <source>
        <dbReference type="EMBL" id="MBE9391105.1"/>
    </source>
</evidence>
<comment type="subunit">
    <text evidence="4">Part of the 50S ribosomal subunit.</text>
</comment>
<comment type="similarity">
    <text evidence="1 4">Belongs to the eukaryotic ribosomal protein eL19 family.</text>
</comment>
<evidence type="ECO:0000313" key="10">
    <source>
        <dbReference type="Proteomes" id="UP000237153"/>
    </source>
</evidence>
<name>A0A2J6N9Z9_9CREN</name>
<dbReference type="OMA" id="NRVWIDP"/>
<evidence type="ECO:0000256" key="5">
    <source>
        <dbReference type="SAM" id="MobiDB-lite"/>
    </source>
</evidence>
<dbReference type="CDD" id="cd00481">
    <property type="entry name" value="Ribosomal_L19e"/>
    <property type="match status" value="1"/>
</dbReference>
<dbReference type="Proteomes" id="UP000237153">
    <property type="component" value="Unassembled WGS sequence"/>
</dbReference>
<evidence type="ECO:0000259" key="6">
    <source>
        <dbReference type="SMART" id="SM01416"/>
    </source>
</evidence>
<protein>
    <recommendedName>
        <fullName evidence="4">Large ribosomal subunit protein eL19</fullName>
    </recommendedName>
</protein>
<keyword evidence="2 4" id="KW-0689">Ribosomal protein</keyword>
<dbReference type="PANTHER" id="PTHR10722">
    <property type="entry name" value="60S RIBOSOMAL PROTEIN L19"/>
    <property type="match status" value="1"/>
</dbReference>
<dbReference type="GO" id="GO:0070180">
    <property type="term" value="F:large ribosomal subunit rRNA binding"/>
    <property type="evidence" value="ECO:0007669"/>
    <property type="project" value="UniProtKB-UniRule"/>
</dbReference>
<dbReference type="Gene3D" id="1.10.1650.10">
    <property type="match status" value="1"/>
</dbReference>
<keyword evidence="4" id="KW-0699">rRNA-binding</keyword>
<dbReference type="EMBL" id="JADEZV010000002">
    <property type="protein sequence ID" value="MBE9391105.1"/>
    <property type="molecule type" value="Genomic_DNA"/>
</dbReference>
<accession>A0A2J6N9Z9</accession>
<dbReference type="Pfam" id="PF01280">
    <property type="entry name" value="Ribosomal_L19e"/>
    <property type="match status" value="1"/>
</dbReference>
<evidence type="ECO:0000256" key="4">
    <source>
        <dbReference type="HAMAP-Rule" id="MF_01475"/>
    </source>
</evidence>
<dbReference type="NCBIfam" id="NF006343">
    <property type="entry name" value="PRK08570.1"/>
    <property type="match status" value="1"/>
</dbReference>
<reference evidence="7" key="2">
    <citation type="journal article" date="2020" name="mSystems">
        <title>Genome- and Community-Level Interaction Insights into Carbon Utilization and Element Cycling Functions of Hydrothermarchaeota in Hydrothermal Sediment.</title>
        <authorList>
            <person name="Zhou Z."/>
            <person name="Liu Y."/>
            <person name="Xu W."/>
            <person name="Pan J."/>
            <person name="Luo Z.H."/>
            <person name="Li M."/>
        </authorList>
    </citation>
    <scope>NUCLEOTIDE SEQUENCE [LARGE SCALE GENOMIC DNA]</scope>
    <source>
        <strain evidence="7">SpSt-1261</strain>
    </source>
</reference>
<keyword evidence="4" id="KW-0694">RNA-binding</keyword>
<dbReference type="InterPro" id="IPR035970">
    <property type="entry name" value="60S_ribosomal_eL19_sf"/>
</dbReference>
<evidence type="ECO:0000256" key="2">
    <source>
        <dbReference type="ARBA" id="ARBA00022980"/>
    </source>
</evidence>
<dbReference type="Gene3D" id="1.20.5.560">
    <property type="entry name" value="Single Heli x bin"/>
    <property type="match status" value="1"/>
</dbReference>
<evidence type="ECO:0000256" key="3">
    <source>
        <dbReference type="ARBA" id="ARBA00023274"/>
    </source>
</evidence>
<dbReference type="InterPro" id="IPR015973">
    <property type="entry name" value="Ribosomal_eL19_dom2"/>
</dbReference>
<dbReference type="InterPro" id="IPR015972">
    <property type="entry name" value="Ribosomal_eL19_dom1"/>
</dbReference>
<feature type="compositionally biased region" description="Basic and acidic residues" evidence="5">
    <location>
        <begin position="54"/>
        <end position="71"/>
    </location>
</feature>
<dbReference type="InterPro" id="IPR000196">
    <property type="entry name" value="Ribosomal_eL19_dom"/>
</dbReference>
<dbReference type="AlphaFoldDB" id="A0A2J6N9Z9"/>
<reference evidence="8" key="3">
    <citation type="submission" date="2020-10" db="EMBL/GenBank/DDBJ databases">
        <title>Fervidococcus fontis strain 3639Fd - the first crenarchaeon capable of growth on lipids.</title>
        <authorList>
            <person name="Kochetkova T.V."/>
            <person name="Elcheninov A.G."/>
            <person name="Toschakov S.V."/>
            <person name="Kublanov I.V."/>
        </authorList>
    </citation>
    <scope>NUCLEOTIDE SEQUENCE</scope>
    <source>
        <strain evidence="8">3639Fd</strain>
    </source>
</reference>